<comment type="caution">
    <text evidence="2">The sequence shown here is derived from an EMBL/GenBank/DDBJ whole genome shotgun (WGS) entry which is preliminary data.</text>
</comment>
<gene>
    <name evidence="2" type="ORF">NPIL_365411</name>
</gene>
<feature type="compositionally biased region" description="Basic residues" evidence="1">
    <location>
        <begin position="1"/>
        <end position="14"/>
    </location>
</feature>
<accession>A0A8X6QPB7</accession>
<reference evidence="2" key="1">
    <citation type="submission" date="2020-08" db="EMBL/GenBank/DDBJ databases">
        <title>Multicomponent nature underlies the extraordinary mechanical properties of spider dragline silk.</title>
        <authorList>
            <person name="Kono N."/>
            <person name="Nakamura H."/>
            <person name="Mori M."/>
            <person name="Yoshida Y."/>
            <person name="Ohtoshi R."/>
            <person name="Malay A.D."/>
            <person name="Moran D.A.P."/>
            <person name="Tomita M."/>
            <person name="Numata K."/>
            <person name="Arakawa K."/>
        </authorList>
    </citation>
    <scope>NUCLEOTIDE SEQUENCE</scope>
</reference>
<evidence type="ECO:0000256" key="1">
    <source>
        <dbReference type="SAM" id="MobiDB-lite"/>
    </source>
</evidence>
<sequence length="113" mass="12363">MHKTKSRSKRKRQTLPHSNISSHSLSKQAGGGKSSLFFNGATETTPDRPQTSIELFGITFFAAAVARLLHSIAGSDQQTPGGWGGTEGIFPRRWIGKRRREGVVKSNRKDSSP</sequence>
<proteinExistence type="predicted"/>
<name>A0A8X6QPB7_NEPPI</name>
<keyword evidence="3" id="KW-1185">Reference proteome</keyword>
<protein>
    <submittedName>
        <fullName evidence="2">Uncharacterized protein</fullName>
    </submittedName>
</protein>
<feature type="region of interest" description="Disordered" evidence="1">
    <location>
        <begin position="1"/>
        <end position="49"/>
    </location>
</feature>
<feature type="compositionally biased region" description="Polar residues" evidence="1">
    <location>
        <begin position="15"/>
        <end position="27"/>
    </location>
</feature>
<dbReference type="Proteomes" id="UP000887013">
    <property type="component" value="Unassembled WGS sequence"/>
</dbReference>
<dbReference type="EMBL" id="BMAW01033307">
    <property type="protein sequence ID" value="GFU29660.1"/>
    <property type="molecule type" value="Genomic_DNA"/>
</dbReference>
<evidence type="ECO:0000313" key="3">
    <source>
        <dbReference type="Proteomes" id="UP000887013"/>
    </source>
</evidence>
<evidence type="ECO:0000313" key="2">
    <source>
        <dbReference type="EMBL" id="GFU29660.1"/>
    </source>
</evidence>
<dbReference type="AlphaFoldDB" id="A0A8X6QPB7"/>
<organism evidence="2 3">
    <name type="scientific">Nephila pilipes</name>
    <name type="common">Giant wood spider</name>
    <name type="synonym">Nephila maculata</name>
    <dbReference type="NCBI Taxonomy" id="299642"/>
    <lineage>
        <taxon>Eukaryota</taxon>
        <taxon>Metazoa</taxon>
        <taxon>Ecdysozoa</taxon>
        <taxon>Arthropoda</taxon>
        <taxon>Chelicerata</taxon>
        <taxon>Arachnida</taxon>
        <taxon>Araneae</taxon>
        <taxon>Araneomorphae</taxon>
        <taxon>Entelegynae</taxon>
        <taxon>Araneoidea</taxon>
        <taxon>Nephilidae</taxon>
        <taxon>Nephila</taxon>
    </lineage>
</organism>